<feature type="transmembrane region" description="Helical" evidence="8">
    <location>
        <begin position="72"/>
        <end position="91"/>
    </location>
</feature>
<accession>A0A0P9EXN6</accession>
<feature type="binding site" evidence="7">
    <location>
        <position position="220"/>
    </location>
    <ligand>
        <name>Mg(2+)</name>
        <dbReference type="ChEBI" id="CHEBI:18420"/>
    </ligand>
</feature>
<dbReference type="CDD" id="cd06853">
    <property type="entry name" value="GT_WecA_like"/>
    <property type="match status" value="1"/>
</dbReference>
<dbReference type="OrthoDB" id="9783652at2"/>
<keyword evidence="5 8" id="KW-1133">Transmembrane helix</keyword>
<dbReference type="PATRIC" id="fig|471514.4.peg.3238"/>
<feature type="transmembrane region" description="Helical" evidence="8">
    <location>
        <begin position="6"/>
        <end position="25"/>
    </location>
</feature>
<dbReference type="STRING" id="471514.AN477_09980"/>
<evidence type="ECO:0000256" key="3">
    <source>
        <dbReference type="ARBA" id="ARBA00022679"/>
    </source>
</evidence>
<feature type="binding site" evidence="7">
    <location>
        <position position="160"/>
    </location>
    <ligand>
        <name>Mg(2+)</name>
        <dbReference type="ChEBI" id="CHEBI:18420"/>
    </ligand>
</feature>
<keyword evidence="7" id="KW-0460">Magnesium</keyword>
<dbReference type="GO" id="GO:0016780">
    <property type="term" value="F:phosphotransferase activity, for other substituted phosphate groups"/>
    <property type="evidence" value="ECO:0007669"/>
    <property type="project" value="InterPro"/>
</dbReference>
<dbReference type="GO" id="GO:0005886">
    <property type="term" value="C:plasma membrane"/>
    <property type="evidence" value="ECO:0007669"/>
    <property type="project" value="UniProtKB-SubCell"/>
</dbReference>
<feature type="transmembrane region" description="Helical" evidence="8">
    <location>
        <begin position="103"/>
        <end position="123"/>
    </location>
</feature>
<dbReference type="GO" id="GO:0046872">
    <property type="term" value="F:metal ion binding"/>
    <property type="evidence" value="ECO:0007669"/>
    <property type="project" value="UniProtKB-KW"/>
</dbReference>
<dbReference type="GO" id="GO:0044038">
    <property type="term" value="P:cell wall macromolecule biosynthetic process"/>
    <property type="evidence" value="ECO:0007669"/>
    <property type="project" value="TreeGrafter"/>
</dbReference>
<comment type="caution">
    <text evidence="9">The sequence shown here is derived from an EMBL/GenBank/DDBJ whole genome shotgun (WGS) entry which is preliminary data.</text>
</comment>
<reference evidence="9 10" key="1">
    <citation type="submission" date="2015-09" db="EMBL/GenBank/DDBJ databases">
        <title>Draft genome sequence of Alicyclobacillus ferrooxydans DSM 22381.</title>
        <authorList>
            <person name="Hemp J."/>
        </authorList>
    </citation>
    <scope>NUCLEOTIDE SEQUENCE [LARGE SCALE GENOMIC DNA]</scope>
    <source>
        <strain evidence="9 10">TC-34</strain>
    </source>
</reference>
<evidence type="ECO:0000256" key="1">
    <source>
        <dbReference type="ARBA" id="ARBA00004651"/>
    </source>
</evidence>
<keyword evidence="3 9" id="KW-0808">Transferase</keyword>
<evidence type="ECO:0000256" key="6">
    <source>
        <dbReference type="ARBA" id="ARBA00023136"/>
    </source>
</evidence>
<dbReference type="GO" id="GO:0009103">
    <property type="term" value="P:lipopolysaccharide biosynthetic process"/>
    <property type="evidence" value="ECO:0007669"/>
    <property type="project" value="TreeGrafter"/>
</dbReference>
<dbReference type="AlphaFoldDB" id="A0A0P9EXN6"/>
<feature type="transmembrane region" description="Helical" evidence="8">
    <location>
        <begin position="287"/>
        <end position="317"/>
    </location>
</feature>
<keyword evidence="7" id="KW-0479">Metal-binding</keyword>
<comment type="cofactor">
    <cofactor evidence="7">
        <name>Mg(2+)</name>
        <dbReference type="ChEBI" id="CHEBI:18420"/>
    </cofactor>
</comment>
<organism evidence="9 10">
    <name type="scientific">Alicyclobacillus ferrooxydans</name>
    <dbReference type="NCBI Taxonomy" id="471514"/>
    <lineage>
        <taxon>Bacteria</taxon>
        <taxon>Bacillati</taxon>
        <taxon>Bacillota</taxon>
        <taxon>Bacilli</taxon>
        <taxon>Bacillales</taxon>
        <taxon>Alicyclobacillaceae</taxon>
        <taxon>Alicyclobacillus</taxon>
    </lineage>
</organism>
<evidence type="ECO:0000256" key="4">
    <source>
        <dbReference type="ARBA" id="ARBA00022692"/>
    </source>
</evidence>
<feature type="transmembrane region" description="Helical" evidence="8">
    <location>
        <begin position="46"/>
        <end position="66"/>
    </location>
</feature>
<keyword evidence="10" id="KW-1185">Reference proteome</keyword>
<keyword evidence="2" id="KW-1003">Cell membrane</keyword>
<dbReference type="PANTHER" id="PTHR22926:SF3">
    <property type="entry name" value="UNDECAPRENYL-PHOSPHATE ALPHA-N-ACETYLGLUCOSAMINYL 1-PHOSPHATE TRANSFERASE"/>
    <property type="match status" value="1"/>
</dbReference>
<keyword evidence="4 8" id="KW-0812">Transmembrane</keyword>
<dbReference type="InterPro" id="IPR000715">
    <property type="entry name" value="Glycosyl_transferase_4"/>
</dbReference>
<dbReference type="GO" id="GO:0071555">
    <property type="term" value="P:cell wall organization"/>
    <property type="evidence" value="ECO:0007669"/>
    <property type="project" value="TreeGrafter"/>
</dbReference>
<dbReference type="Proteomes" id="UP000050482">
    <property type="component" value="Unassembled WGS sequence"/>
</dbReference>
<comment type="subcellular location">
    <subcellularLocation>
        <location evidence="1">Cell membrane</location>
        <topology evidence="1">Multi-pass membrane protein</topology>
    </subcellularLocation>
</comment>
<dbReference type="RefSeq" id="WP_054969010.1">
    <property type="nucleotide sequence ID" value="NZ_LJCO01000044.1"/>
</dbReference>
<sequence length="319" mass="34266">MFIALSCIVAFLISVILVPYIRRLAIKWKFVDLPNSRKVHKEPLPLLGGMAILAGFVISSAIFSAIRHPIPSVYYGILGGTLVLYSVGMVDDFYKTRRKDFSAGIRIIAQTVAAILVIWTGGTVHTLTVPFGGGHYISLPHELAWVLTVVWIVGVINVFNFLDGLDGLAAGVGTISALTLVVFAWKTGDMQSAMWAAALAGGCVGFLRYNFYPAKIIMGDAGSTMIGFILASVATIGAFKSATIVSIIVPVLALGVPIFDAIRVVIGRLLKGQPVYKADQSHSHHRLLHAGFSQVQTVTLLYIVSLCFSLASIIVVLTH</sequence>
<evidence type="ECO:0000256" key="8">
    <source>
        <dbReference type="SAM" id="Phobius"/>
    </source>
</evidence>
<evidence type="ECO:0000256" key="5">
    <source>
        <dbReference type="ARBA" id="ARBA00022989"/>
    </source>
</evidence>
<dbReference type="Pfam" id="PF00953">
    <property type="entry name" value="Glycos_transf_4"/>
    <property type="match status" value="1"/>
</dbReference>
<name>A0A0P9EXN6_9BACL</name>
<feature type="transmembrane region" description="Helical" evidence="8">
    <location>
        <begin position="143"/>
        <end position="161"/>
    </location>
</feature>
<evidence type="ECO:0000313" key="9">
    <source>
        <dbReference type="EMBL" id="KPV43884.1"/>
    </source>
</evidence>
<gene>
    <name evidence="9" type="ORF">AN477_09980</name>
</gene>
<evidence type="ECO:0000313" key="10">
    <source>
        <dbReference type="Proteomes" id="UP000050482"/>
    </source>
</evidence>
<dbReference type="PANTHER" id="PTHR22926">
    <property type="entry name" value="PHOSPHO-N-ACETYLMURAMOYL-PENTAPEPTIDE-TRANSFERASE"/>
    <property type="match status" value="1"/>
</dbReference>
<keyword evidence="6 8" id="KW-0472">Membrane</keyword>
<proteinExistence type="predicted"/>
<feature type="transmembrane region" description="Helical" evidence="8">
    <location>
        <begin position="245"/>
        <end position="266"/>
    </location>
</feature>
<protein>
    <submittedName>
        <fullName evidence="9">UDP-phosphate N-acetylgalactosaminyl-1-phosphate transferase</fullName>
    </submittedName>
</protein>
<evidence type="ECO:0000256" key="2">
    <source>
        <dbReference type="ARBA" id="ARBA00022475"/>
    </source>
</evidence>
<feature type="transmembrane region" description="Helical" evidence="8">
    <location>
        <begin position="221"/>
        <end position="239"/>
    </location>
</feature>
<feature type="transmembrane region" description="Helical" evidence="8">
    <location>
        <begin position="168"/>
        <end position="186"/>
    </location>
</feature>
<dbReference type="EMBL" id="LJCO01000044">
    <property type="protein sequence ID" value="KPV43884.1"/>
    <property type="molecule type" value="Genomic_DNA"/>
</dbReference>
<evidence type="ECO:0000256" key="7">
    <source>
        <dbReference type="PIRSR" id="PIRSR600715-1"/>
    </source>
</evidence>